<sequence>MDPSANSTRSSNRLNSALDVQTAASSGFSENASAINSPEVGSNAKASSSVGAISSSTPSSDDTVRPHSTVALPPANLTNTQYRSMMGAQKMQNALRPLIKVAKVKNNPESSRMAQGILQQQYQRAPALGAWVRNLEQSYCVSCEDQVALENCDVMQCCNRLICGDCARWQSQQLTKKRNIGCFACEG</sequence>
<feature type="compositionally biased region" description="Polar residues" evidence="1">
    <location>
        <begin position="23"/>
        <end position="46"/>
    </location>
</feature>
<reference evidence="2" key="1">
    <citation type="submission" date="2019-04" db="EMBL/GenBank/DDBJ databases">
        <title>Sequencing of skin fungus with MAO and IRED activity.</title>
        <authorList>
            <person name="Marsaioli A.J."/>
            <person name="Bonatto J.M.C."/>
            <person name="Reis Junior O."/>
        </authorList>
    </citation>
    <scope>NUCLEOTIDE SEQUENCE</scope>
    <source>
        <strain evidence="2">30M1</strain>
    </source>
</reference>
<keyword evidence="3" id="KW-1185">Reference proteome</keyword>
<evidence type="ECO:0000256" key="1">
    <source>
        <dbReference type="SAM" id="MobiDB-lite"/>
    </source>
</evidence>
<feature type="region of interest" description="Disordered" evidence="1">
    <location>
        <begin position="23"/>
        <end position="74"/>
    </location>
</feature>
<proteinExistence type="predicted"/>
<gene>
    <name evidence="2" type="ORF">E8E13_005963</name>
</gene>
<dbReference type="AlphaFoldDB" id="A0A9P4TAK8"/>
<dbReference type="EMBL" id="SWKU01000019">
    <property type="protein sequence ID" value="KAF2998573.1"/>
    <property type="molecule type" value="Genomic_DNA"/>
</dbReference>
<comment type="caution">
    <text evidence="2">The sequence shown here is derived from an EMBL/GenBank/DDBJ whole genome shotgun (WGS) entry which is preliminary data.</text>
</comment>
<dbReference type="Proteomes" id="UP000801428">
    <property type="component" value="Unassembled WGS sequence"/>
</dbReference>
<name>A0A9P4TAK8_CURKU</name>
<evidence type="ECO:0000313" key="3">
    <source>
        <dbReference type="Proteomes" id="UP000801428"/>
    </source>
</evidence>
<protein>
    <submittedName>
        <fullName evidence="2">Uncharacterized protein</fullName>
    </submittedName>
</protein>
<organism evidence="2 3">
    <name type="scientific">Curvularia kusanoi</name>
    <name type="common">Cochliobolus kusanoi</name>
    <dbReference type="NCBI Taxonomy" id="90978"/>
    <lineage>
        <taxon>Eukaryota</taxon>
        <taxon>Fungi</taxon>
        <taxon>Dikarya</taxon>
        <taxon>Ascomycota</taxon>
        <taxon>Pezizomycotina</taxon>
        <taxon>Dothideomycetes</taxon>
        <taxon>Pleosporomycetidae</taxon>
        <taxon>Pleosporales</taxon>
        <taxon>Pleosporineae</taxon>
        <taxon>Pleosporaceae</taxon>
        <taxon>Curvularia</taxon>
    </lineage>
</organism>
<evidence type="ECO:0000313" key="2">
    <source>
        <dbReference type="EMBL" id="KAF2998573.1"/>
    </source>
</evidence>
<feature type="compositionally biased region" description="Low complexity" evidence="1">
    <location>
        <begin position="47"/>
        <end position="60"/>
    </location>
</feature>
<accession>A0A9P4TAK8</accession>